<name>A0A6G7Y408_9ACTN</name>
<feature type="transmembrane region" description="Helical" evidence="1">
    <location>
        <begin position="133"/>
        <end position="155"/>
    </location>
</feature>
<keyword evidence="1" id="KW-0472">Membrane</keyword>
<reference evidence="2 3" key="1">
    <citation type="submission" date="2020-03" db="EMBL/GenBank/DDBJ databases">
        <title>Propioniciclava sp. nov., isolated from Hydrophilus acuminatus.</title>
        <authorList>
            <person name="Hyun D.-W."/>
            <person name="Bae J.-W."/>
        </authorList>
    </citation>
    <scope>NUCLEOTIDE SEQUENCE [LARGE SCALE GENOMIC DNA]</scope>
    <source>
        <strain evidence="2 3">HDW11</strain>
    </source>
</reference>
<evidence type="ECO:0000313" key="3">
    <source>
        <dbReference type="Proteomes" id="UP000501058"/>
    </source>
</evidence>
<evidence type="ECO:0000256" key="1">
    <source>
        <dbReference type="SAM" id="Phobius"/>
    </source>
</evidence>
<feature type="transmembrane region" description="Helical" evidence="1">
    <location>
        <begin position="16"/>
        <end position="33"/>
    </location>
</feature>
<dbReference type="KEGG" id="prv:G7070_03740"/>
<keyword evidence="1" id="KW-1133">Transmembrane helix</keyword>
<sequence>MWEVFWDWAWQRHHNVLSWYIRPLFLIPYVWFAHRRSVTGMLVTLAALGTSMFWFPAPARVEPWVEEFLAAELAYLNSPWTAAKVLGTLAVPAFLGLLAVAFWKRSWRWGVGVLVAGALGKLLWSVLEAGPSGWAIAAPALIGLAACVAAVLIGVRWRARRHPEGGRP</sequence>
<keyword evidence="3" id="KW-1185">Reference proteome</keyword>
<gene>
    <name evidence="2" type="ORF">G7070_03740</name>
</gene>
<dbReference type="EMBL" id="CP049865">
    <property type="protein sequence ID" value="QIK71545.1"/>
    <property type="molecule type" value="Genomic_DNA"/>
</dbReference>
<keyword evidence="1" id="KW-0812">Transmembrane</keyword>
<feature type="transmembrane region" description="Helical" evidence="1">
    <location>
        <begin position="79"/>
        <end position="102"/>
    </location>
</feature>
<dbReference type="Proteomes" id="UP000501058">
    <property type="component" value="Chromosome"/>
</dbReference>
<feature type="transmembrane region" description="Helical" evidence="1">
    <location>
        <begin position="40"/>
        <end position="59"/>
    </location>
</feature>
<accession>A0A6G7Y408</accession>
<organism evidence="2 3">
    <name type="scientific">Propioniciclava coleopterorum</name>
    <dbReference type="NCBI Taxonomy" id="2714937"/>
    <lineage>
        <taxon>Bacteria</taxon>
        <taxon>Bacillati</taxon>
        <taxon>Actinomycetota</taxon>
        <taxon>Actinomycetes</taxon>
        <taxon>Propionibacteriales</taxon>
        <taxon>Propionibacteriaceae</taxon>
        <taxon>Propioniciclava</taxon>
    </lineage>
</organism>
<evidence type="ECO:0000313" key="2">
    <source>
        <dbReference type="EMBL" id="QIK71545.1"/>
    </source>
</evidence>
<dbReference type="AlphaFoldDB" id="A0A6G7Y408"/>
<dbReference type="RefSeq" id="WP_166232053.1">
    <property type="nucleotide sequence ID" value="NZ_CP049865.1"/>
</dbReference>
<protein>
    <submittedName>
        <fullName evidence="2">Uncharacterized protein</fullName>
    </submittedName>
</protein>
<proteinExistence type="predicted"/>
<feature type="transmembrane region" description="Helical" evidence="1">
    <location>
        <begin position="109"/>
        <end position="127"/>
    </location>
</feature>